<sequence length="166" mass="18737">MAPPPAAPAMPMNAANLLNQTQVSKRILNNMQKEMRVECPELAGLISLLVHMLIRNKDWATVIATVDQIFENKEMMKNLSQGDKDTLKLRKAVASHKLEFKKPFSSSLVFEEVQANFQAAHPGYHSKRVAARGLRHLEFLQQQAEAVERKDPRPLRGLARLRAMDA</sequence>
<organism evidence="1 2">
    <name type="scientific">Effrenium voratum</name>
    <dbReference type="NCBI Taxonomy" id="2562239"/>
    <lineage>
        <taxon>Eukaryota</taxon>
        <taxon>Sar</taxon>
        <taxon>Alveolata</taxon>
        <taxon>Dinophyceae</taxon>
        <taxon>Suessiales</taxon>
        <taxon>Symbiodiniaceae</taxon>
        <taxon>Effrenium</taxon>
    </lineage>
</organism>
<keyword evidence="2" id="KW-1185">Reference proteome</keyword>
<comment type="caution">
    <text evidence="1">The sequence shown here is derived from an EMBL/GenBank/DDBJ whole genome shotgun (WGS) entry which is preliminary data.</text>
</comment>
<dbReference type="AlphaFoldDB" id="A0AA36IIA7"/>
<proteinExistence type="predicted"/>
<dbReference type="Proteomes" id="UP001178507">
    <property type="component" value="Unassembled WGS sequence"/>
</dbReference>
<gene>
    <name evidence="1" type="ORF">EVOR1521_LOCUS14088</name>
</gene>
<name>A0AA36IIA7_9DINO</name>
<evidence type="ECO:0000313" key="1">
    <source>
        <dbReference type="EMBL" id="CAJ1388158.1"/>
    </source>
</evidence>
<protein>
    <submittedName>
        <fullName evidence="1">Uncharacterized protein</fullName>
    </submittedName>
</protein>
<evidence type="ECO:0000313" key="2">
    <source>
        <dbReference type="Proteomes" id="UP001178507"/>
    </source>
</evidence>
<accession>A0AA36IIA7</accession>
<dbReference type="EMBL" id="CAUJNA010001646">
    <property type="protein sequence ID" value="CAJ1388158.1"/>
    <property type="molecule type" value="Genomic_DNA"/>
</dbReference>
<reference evidence="1" key="1">
    <citation type="submission" date="2023-08" db="EMBL/GenBank/DDBJ databases">
        <authorList>
            <person name="Chen Y."/>
            <person name="Shah S."/>
            <person name="Dougan E. K."/>
            <person name="Thang M."/>
            <person name="Chan C."/>
        </authorList>
    </citation>
    <scope>NUCLEOTIDE SEQUENCE</scope>
</reference>